<proteinExistence type="predicted"/>
<reference evidence="2" key="2">
    <citation type="journal article" date="2021" name="PeerJ">
        <title>Extensive microbial diversity within the chicken gut microbiome revealed by metagenomics and culture.</title>
        <authorList>
            <person name="Gilroy R."/>
            <person name="Ravi A."/>
            <person name="Getino M."/>
            <person name="Pursley I."/>
            <person name="Horton D.L."/>
            <person name="Alikhan N.F."/>
            <person name="Baker D."/>
            <person name="Gharbi K."/>
            <person name="Hall N."/>
            <person name="Watson M."/>
            <person name="Adriaenssens E.M."/>
            <person name="Foster-Nyarko E."/>
            <person name="Jarju S."/>
            <person name="Secka A."/>
            <person name="Antonio M."/>
            <person name="Oren A."/>
            <person name="Chaudhuri R.R."/>
            <person name="La Ragione R."/>
            <person name="Hildebrand F."/>
            <person name="Pallen M.J."/>
        </authorList>
    </citation>
    <scope>NUCLEOTIDE SEQUENCE</scope>
    <source>
        <strain evidence="2">ChiW13-3771</strain>
    </source>
</reference>
<dbReference type="AlphaFoldDB" id="A0A9D1JCY4"/>
<name>A0A9D1JCY4_9FIRM</name>
<feature type="transmembrane region" description="Helical" evidence="1">
    <location>
        <begin position="133"/>
        <end position="152"/>
    </location>
</feature>
<feature type="transmembrane region" description="Helical" evidence="1">
    <location>
        <begin position="71"/>
        <end position="90"/>
    </location>
</feature>
<evidence type="ECO:0000256" key="1">
    <source>
        <dbReference type="SAM" id="Phobius"/>
    </source>
</evidence>
<evidence type="ECO:0000313" key="2">
    <source>
        <dbReference type="EMBL" id="HIR87976.1"/>
    </source>
</evidence>
<reference evidence="2" key="1">
    <citation type="submission" date="2020-10" db="EMBL/GenBank/DDBJ databases">
        <authorList>
            <person name="Gilroy R."/>
        </authorList>
    </citation>
    <scope>NUCLEOTIDE SEQUENCE</scope>
    <source>
        <strain evidence="2">ChiW13-3771</strain>
    </source>
</reference>
<feature type="transmembrane region" description="Helical" evidence="1">
    <location>
        <begin position="12"/>
        <end position="31"/>
    </location>
</feature>
<organism evidence="2 3">
    <name type="scientific">Candidatus Fimimorpha faecalis</name>
    <dbReference type="NCBI Taxonomy" id="2840824"/>
    <lineage>
        <taxon>Bacteria</taxon>
        <taxon>Bacillati</taxon>
        <taxon>Bacillota</taxon>
        <taxon>Clostridia</taxon>
        <taxon>Eubacteriales</taxon>
        <taxon>Candidatus Fimimorpha</taxon>
    </lineage>
</organism>
<gene>
    <name evidence="2" type="ORF">IAC96_03400</name>
</gene>
<feature type="transmembrane region" description="Helical" evidence="1">
    <location>
        <begin position="102"/>
        <end position="126"/>
    </location>
</feature>
<dbReference type="EMBL" id="DVHN01000038">
    <property type="protein sequence ID" value="HIR87976.1"/>
    <property type="molecule type" value="Genomic_DNA"/>
</dbReference>
<sequence>MKEKKISAVQICFIALGVVINIVGGFIGLTFRLPIYMDSIGTILVASVIGPWGGIVTALLGGLISGMTDIYAIYFLPAGMIVGGIAGKLFPKVAEKKWSIPFTGLLITIPGTLVSACINAFVFGGVTSSGSSILVLILNHLGVNLVVSAMLTQVVTEYLDRCIALFLVYEVYSVLSSEMKRKIKGEITNGTV</sequence>
<protein>
    <submittedName>
        <fullName evidence="2">ECF transporter S component</fullName>
    </submittedName>
</protein>
<keyword evidence="1" id="KW-0812">Transmembrane</keyword>
<evidence type="ECO:0000313" key="3">
    <source>
        <dbReference type="Proteomes" id="UP000824201"/>
    </source>
</evidence>
<keyword evidence="1" id="KW-1133">Transmembrane helix</keyword>
<keyword evidence="1" id="KW-0472">Membrane</keyword>
<dbReference type="Gene3D" id="1.10.1760.20">
    <property type="match status" value="1"/>
</dbReference>
<dbReference type="Proteomes" id="UP000824201">
    <property type="component" value="Unassembled WGS sequence"/>
</dbReference>
<comment type="caution">
    <text evidence="2">The sequence shown here is derived from an EMBL/GenBank/DDBJ whole genome shotgun (WGS) entry which is preliminary data.</text>
</comment>
<accession>A0A9D1JCY4</accession>
<feature type="transmembrane region" description="Helical" evidence="1">
    <location>
        <begin position="43"/>
        <end position="64"/>
    </location>
</feature>